<dbReference type="PROSITE" id="PS00028">
    <property type="entry name" value="ZINC_FINGER_C2H2_1"/>
    <property type="match status" value="13"/>
</dbReference>
<dbReference type="SUPFAM" id="SSF57667">
    <property type="entry name" value="beta-beta-alpha zinc fingers"/>
    <property type="match status" value="6"/>
</dbReference>
<evidence type="ECO:0000259" key="8">
    <source>
        <dbReference type="PROSITE" id="PS50280"/>
    </source>
</evidence>
<dbReference type="PANTHER" id="PTHR24379:SF121">
    <property type="entry name" value="C2H2-TYPE DOMAIN-CONTAINING PROTEIN"/>
    <property type="match status" value="1"/>
</dbReference>
<dbReference type="RefSeq" id="XP_046591331.1">
    <property type="nucleotide sequence ID" value="XM_046735375.1"/>
</dbReference>
<evidence type="ECO:0000313" key="9">
    <source>
        <dbReference type="Proteomes" id="UP000829291"/>
    </source>
</evidence>
<keyword evidence="1" id="KW-0479">Metal-binding</keyword>
<dbReference type="RefSeq" id="XP_046591332.1">
    <property type="nucleotide sequence ID" value="XM_046735376.1"/>
</dbReference>
<accession>A0ABM3FTJ9</accession>
<dbReference type="PROSITE" id="PS50157">
    <property type="entry name" value="ZINC_FINGER_C2H2_2"/>
    <property type="match status" value="11"/>
</dbReference>
<evidence type="ECO:0000259" key="7">
    <source>
        <dbReference type="PROSITE" id="PS50157"/>
    </source>
</evidence>
<gene>
    <name evidence="10 11 12 13" type="primary">LOC107226718</name>
</gene>
<keyword evidence="9" id="KW-1185">Reference proteome</keyword>
<name>A0ABM3FTJ9_NEOLC</name>
<dbReference type="Pfam" id="PF13894">
    <property type="entry name" value="zf-C2H2_4"/>
    <property type="match status" value="1"/>
</dbReference>
<dbReference type="Proteomes" id="UP000829291">
    <property type="component" value="Chromosome 3"/>
</dbReference>
<feature type="domain" description="C2H2-type" evidence="7">
    <location>
        <begin position="649"/>
        <end position="676"/>
    </location>
</feature>
<feature type="domain" description="C2H2-type" evidence="7">
    <location>
        <begin position="776"/>
        <end position="803"/>
    </location>
</feature>
<feature type="region of interest" description="Disordered" evidence="6">
    <location>
        <begin position="955"/>
        <end position="991"/>
    </location>
</feature>
<feature type="domain" description="C2H2-type" evidence="7">
    <location>
        <begin position="489"/>
        <end position="516"/>
    </location>
</feature>
<feature type="domain" description="C2H2-type" evidence="7">
    <location>
        <begin position="545"/>
        <end position="572"/>
    </location>
</feature>
<evidence type="ECO:0000313" key="12">
    <source>
        <dbReference type="RefSeq" id="XP_046591331.1"/>
    </source>
</evidence>
<evidence type="ECO:0000256" key="6">
    <source>
        <dbReference type="SAM" id="MobiDB-lite"/>
    </source>
</evidence>
<keyword evidence="4" id="KW-0862">Zinc</keyword>
<reference evidence="10 11" key="1">
    <citation type="submission" date="2025-05" db="UniProtKB">
        <authorList>
            <consortium name="RefSeq"/>
        </authorList>
    </citation>
    <scope>IDENTIFICATION</scope>
    <source>
        <tissue evidence="10 11">Thorax and Abdomen</tissue>
    </source>
</reference>
<dbReference type="PROSITE" id="PS50280">
    <property type="entry name" value="SET"/>
    <property type="match status" value="1"/>
</dbReference>
<keyword evidence="3 5" id="KW-0863">Zinc-finger</keyword>
<evidence type="ECO:0000256" key="3">
    <source>
        <dbReference type="ARBA" id="ARBA00022771"/>
    </source>
</evidence>
<dbReference type="Pfam" id="PF13912">
    <property type="entry name" value="zf-C2H2_6"/>
    <property type="match status" value="1"/>
</dbReference>
<protein>
    <submittedName>
        <fullName evidence="10 11">PR domain zinc finger protein 10 isoform X1</fullName>
    </submittedName>
</protein>
<organism evidence="9 11">
    <name type="scientific">Neodiprion lecontei</name>
    <name type="common">Redheaded pine sawfly</name>
    <dbReference type="NCBI Taxonomy" id="441921"/>
    <lineage>
        <taxon>Eukaryota</taxon>
        <taxon>Metazoa</taxon>
        <taxon>Ecdysozoa</taxon>
        <taxon>Arthropoda</taxon>
        <taxon>Hexapoda</taxon>
        <taxon>Insecta</taxon>
        <taxon>Pterygota</taxon>
        <taxon>Neoptera</taxon>
        <taxon>Endopterygota</taxon>
        <taxon>Hymenoptera</taxon>
        <taxon>Tenthredinoidea</taxon>
        <taxon>Diprionidae</taxon>
        <taxon>Diprioninae</taxon>
        <taxon>Neodiprion</taxon>
    </lineage>
</organism>
<feature type="domain" description="C2H2-type" evidence="7">
    <location>
        <begin position="688"/>
        <end position="715"/>
    </location>
</feature>
<feature type="domain" description="C2H2-type" evidence="7">
    <location>
        <begin position="575"/>
        <end position="603"/>
    </location>
</feature>
<dbReference type="PANTHER" id="PTHR24379">
    <property type="entry name" value="KRAB AND ZINC FINGER DOMAIN-CONTAINING"/>
    <property type="match status" value="1"/>
</dbReference>
<dbReference type="InterPro" id="IPR013087">
    <property type="entry name" value="Znf_C2H2_type"/>
</dbReference>
<evidence type="ECO:0000256" key="1">
    <source>
        <dbReference type="ARBA" id="ARBA00022723"/>
    </source>
</evidence>
<dbReference type="Gene3D" id="2.170.270.10">
    <property type="entry name" value="SET domain"/>
    <property type="match status" value="1"/>
</dbReference>
<dbReference type="Pfam" id="PF00096">
    <property type="entry name" value="zf-C2H2"/>
    <property type="match status" value="2"/>
</dbReference>
<evidence type="ECO:0000313" key="11">
    <source>
        <dbReference type="RefSeq" id="XP_046591330.1"/>
    </source>
</evidence>
<proteinExistence type="predicted"/>
<dbReference type="Pfam" id="PF21549">
    <property type="entry name" value="PRDM2_PR"/>
    <property type="match status" value="1"/>
</dbReference>
<evidence type="ECO:0000256" key="2">
    <source>
        <dbReference type="ARBA" id="ARBA00022737"/>
    </source>
</evidence>
<dbReference type="RefSeq" id="XP_046591330.1">
    <property type="nucleotide sequence ID" value="XM_046735374.1"/>
</dbReference>
<feature type="domain" description="C2H2-type" evidence="7">
    <location>
        <begin position="718"/>
        <end position="745"/>
    </location>
</feature>
<feature type="domain" description="C2H2-type" evidence="7">
    <location>
        <begin position="832"/>
        <end position="860"/>
    </location>
</feature>
<feature type="domain" description="SET" evidence="8">
    <location>
        <begin position="341"/>
        <end position="460"/>
    </location>
</feature>
<evidence type="ECO:0000313" key="10">
    <source>
        <dbReference type="RefSeq" id="XP_046591329.1"/>
    </source>
</evidence>
<evidence type="ECO:0000256" key="4">
    <source>
        <dbReference type="ARBA" id="ARBA00022833"/>
    </source>
</evidence>
<sequence>MDPGGPPEGAPSDPLYIPGIDKVVDVTENWHSEHNTSPPISDQPRKVNNNRLLFLTVEYVEDNSKDYSRIFPTYEQVPFSPQASSPLSDFEHRVSPLDPNMSSAARYSPTPVQLPPSPFHNSVVVLQGPSSPLISTSDQNVRPTINYVTQLADQSATQTVVQADTASDFVVAGNDEGLDAGVSGELILMQGAAPELESSTAPLMLTGIPSADFALARDFLVTHEEQLNAMSGYKNQNLDIEETKIAHLEVKVGDDSQLAMHPQESPIGPVLPDFNKDNVLKTSADQKGVRRSKRQISDKKALWCKKCDVGFVDADNCTLHNVQTIADQPVPSRARATLPGSYLTINKLPASSTVQGGPVYGVFAKRNIPRRTQFGPIEGILCTYDGIIPQNTLPLLYQTDDGEFLKIDVSDENASNWMRFVRPASTYKEQNLVISQQGEGIVFLTVRNILPKEELKAGPSIEYASSRNLSILIPDSKDEIELNNERNPWPCFECNQRFLTSEKLQKHLNVHDGPRIDVKPRNKCKKIHTSSKKLFKIVDGQTVLYTCPYCSKVFPRSYSLKRHLLIHPGAKAPRYECQICSENFLHPYNRSRHIKIFHSGNSNEKENKKQNMSEWKCLNCNLIFAKAVLLDLHTLIHNPNNVKNERHPTSCPQCGSEFEKQNELIKHVAEHGRQQAQNTTKQTPLAPYKCSMCYKRFATKVRLQQHSLVHGADDKKPLPCNVCLKRFMNNSALSCHLKTHREDKQIFECPMCRQSFDQVLMLKDHIETHRTEDGIFNCPHCPKSFTKYSVIRKHIRAHHCERKHKCQFCAKRFPTLDKLRMHLLRHSDHREFHCANCDKQFKRKDKLKEHMTRMHNAERESQQQMAQGQQAKKFVPKPNYILSQVNPTDYNRFVYKCHQCLVGFKRRGMLVNHLAKRHPDVPPESVPELNLPILRQTRDYYCQYCEKVYKSSSKRKAHIVKNHPGAALPPSNRRKESDAPGVPNPTFSQTVGSITTTPQGCQWCHKQYASKAKLLQHQRKKHPTLMEPAFQIPRPRNRHTQSQNLDSTITDNNFLMSDYIQAYDIDTDFLKPKVIKLVEGVDLIGNGLDMVGQQFLRMRDIR</sequence>
<dbReference type="RefSeq" id="XP_046591329.1">
    <property type="nucleotide sequence ID" value="XM_046735373.1"/>
</dbReference>
<evidence type="ECO:0000313" key="13">
    <source>
        <dbReference type="RefSeq" id="XP_046591332.1"/>
    </source>
</evidence>
<dbReference type="InterPro" id="IPR046341">
    <property type="entry name" value="SET_dom_sf"/>
</dbReference>
<dbReference type="Gene3D" id="3.30.160.60">
    <property type="entry name" value="Classic Zinc Finger"/>
    <property type="match status" value="7"/>
</dbReference>
<dbReference type="InterPro" id="IPR001214">
    <property type="entry name" value="SET_dom"/>
</dbReference>
<dbReference type="SMART" id="SM00355">
    <property type="entry name" value="ZnF_C2H2"/>
    <property type="match status" value="14"/>
</dbReference>
<evidence type="ECO:0000256" key="5">
    <source>
        <dbReference type="PROSITE-ProRule" id="PRU00042"/>
    </source>
</evidence>
<feature type="domain" description="C2H2-type" evidence="7">
    <location>
        <begin position="895"/>
        <end position="923"/>
    </location>
</feature>
<feature type="domain" description="C2H2-type" evidence="7">
    <location>
        <begin position="804"/>
        <end position="831"/>
    </location>
</feature>
<dbReference type="GeneID" id="107226718"/>
<dbReference type="InterPro" id="IPR036236">
    <property type="entry name" value="Znf_C2H2_sf"/>
</dbReference>
<keyword evidence="2" id="KW-0677">Repeat</keyword>
<feature type="domain" description="C2H2-type" evidence="7">
    <location>
        <begin position="747"/>
        <end position="774"/>
    </location>
</feature>